<proteinExistence type="predicted"/>
<sequence>MLSVWPIHCLSLSSPTAYPKSRRRSCCILSMKTLTSDQGSL</sequence>
<dbReference type="AlphaFoldDB" id="A0A0E9P6N7"/>
<reference evidence="1" key="2">
    <citation type="journal article" date="2015" name="Fish Shellfish Immunol.">
        <title>Early steps in the European eel (Anguilla anguilla)-Vibrio vulnificus interaction in the gills: Role of the RtxA13 toxin.</title>
        <authorList>
            <person name="Callol A."/>
            <person name="Pajuelo D."/>
            <person name="Ebbesson L."/>
            <person name="Teles M."/>
            <person name="MacKenzie S."/>
            <person name="Amaro C."/>
        </authorList>
    </citation>
    <scope>NUCLEOTIDE SEQUENCE</scope>
</reference>
<reference evidence="1" key="1">
    <citation type="submission" date="2014-11" db="EMBL/GenBank/DDBJ databases">
        <authorList>
            <person name="Amaro Gonzalez C."/>
        </authorList>
    </citation>
    <scope>NUCLEOTIDE SEQUENCE</scope>
</reference>
<name>A0A0E9P6N7_ANGAN</name>
<dbReference type="EMBL" id="GBXM01108321">
    <property type="protein sequence ID" value="JAH00256.1"/>
    <property type="molecule type" value="Transcribed_RNA"/>
</dbReference>
<organism evidence="1">
    <name type="scientific">Anguilla anguilla</name>
    <name type="common">European freshwater eel</name>
    <name type="synonym">Muraena anguilla</name>
    <dbReference type="NCBI Taxonomy" id="7936"/>
    <lineage>
        <taxon>Eukaryota</taxon>
        <taxon>Metazoa</taxon>
        <taxon>Chordata</taxon>
        <taxon>Craniata</taxon>
        <taxon>Vertebrata</taxon>
        <taxon>Euteleostomi</taxon>
        <taxon>Actinopterygii</taxon>
        <taxon>Neopterygii</taxon>
        <taxon>Teleostei</taxon>
        <taxon>Anguilliformes</taxon>
        <taxon>Anguillidae</taxon>
        <taxon>Anguilla</taxon>
    </lineage>
</organism>
<protein>
    <submittedName>
        <fullName evidence="1">Uncharacterized protein</fullName>
    </submittedName>
</protein>
<accession>A0A0E9P6N7</accession>
<evidence type="ECO:0000313" key="1">
    <source>
        <dbReference type="EMBL" id="JAH00256.1"/>
    </source>
</evidence>